<sequence>MNDSTGDLDALVDNEMSEAAVEATLREHGTGVLSMARDGEAYAIPVSFGYDGERCYFVFVGYHEPSTKAAFAEATERATLTVYDDTSRDDWHSVNVRGRLAKLGDDDWPAAREAIGDNAWYPALFRGADPRGRIDMWALEVEEKTGYQSD</sequence>
<comment type="caution">
    <text evidence="1">The sequence shown here is derived from an EMBL/GenBank/DDBJ whole genome shotgun (WGS) entry which is preliminary data.</text>
</comment>
<dbReference type="InterPro" id="IPR012349">
    <property type="entry name" value="Split_barrel_FMN-bd"/>
</dbReference>
<protein>
    <submittedName>
        <fullName evidence="1">Pyridoxamine 5'-phosphate oxidase family protein</fullName>
    </submittedName>
</protein>
<proteinExistence type="predicted"/>
<evidence type="ECO:0000313" key="2">
    <source>
        <dbReference type="Proteomes" id="UP001596388"/>
    </source>
</evidence>
<keyword evidence="2" id="KW-1185">Reference proteome</keyword>
<dbReference type="Gene3D" id="2.30.110.10">
    <property type="entry name" value="Electron Transport, Fmn-binding Protein, Chain A"/>
    <property type="match status" value="1"/>
</dbReference>
<organism evidence="1 2">
    <name type="scientific">Halobaculum marinum</name>
    <dbReference type="NCBI Taxonomy" id="3031996"/>
    <lineage>
        <taxon>Archaea</taxon>
        <taxon>Methanobacteriati</taxon>
        <taxon>Methanobacteriota</taxon>
        <taxon>Stenosarchaea group</taxon>
        <taxon>Halobacteria</taxon>
        <taxon>Halobacteriales</taxon>
        <taxon>Haloferacaceae</taxon>
        <taxon>Halobaculum</taxon>
    </lineage>
</organism>
<dbReference type="EMBL" id="JBHTAG010000002">
    <property type="protein sequence ID" value="MFC7096756.1"/>
    <property type="molecule type" value="Genomic_DNA"/>
</dbReference>
<gene>
    <name evidence="1" type="ORF">ACFQKD_05510</name>
</gene>
<reference evidence="1 2" key="1">
    <citation type="journal article" date="2019" name="Int. J. Syst. Evol. Microbiol.">
        <title>The Global Catalogue of Microorganisms (GCM) 10K type strain sequencing project: providing services to taxonomists for standard genome sequencing and annotation.</title>
        <authorList>
            <consortium name="The Broad Institute Genomics Platform"/>
            <consortium name="The Broad Institute Genome Sequencing Center for Infectious Disease"/>
            <person name="Wu L."/>
            <person name="Ma J."/>
        </authorList>
    </citation>
    <scope>NUCLEOTIDE SEQUENCE [LARGE SCALE GENOMIC DNA]</scope>
    <source>
        <strain evidence="1 2">DT55</strain>
    </source>
</reference>
<dbReference type="RefSeq" id="WP_276238783.1">
    <property type="nucleotide sequence ID" value="NZ_CP119989.1"/>
</dbReference>
<dbReference type="InterPro" id="IPR024747">
    <property type="entry name" value="Pyridox_Oxase-rel"/>
</dbReference>
<dbReference type="AlphaFoldDB" id="A0ABD5WWR2"/>
<dbReference type="GeneID" id="79269351"/>
<name>A0ABD5WWR2_9EURY</name>
<dbReference type="Proteomes" id="UP001596388">
    <property type="component" value="Unassembled WGS sequence"/>
</dbReference>
<dbReference type="SUPFAM" id="SSF50475">
    <property type="entry name" value="FMN-binding split barrel"/>
    <property type="match status" value="1"/>
</dbReference>
<dbReference type="Pfam" id="PF12900">
    <property type="entry name" value="Pyridox_ox_2"/>
    <property type="match status" value="1"/>
</dbReference>
<accession>A0ABD5WWR2</accession>
<evidence type="ECO:0000313" key="1">
    <source>
        <dbReference type="EMBL" id="MFC7096756.1"/>
    </source>
</evidence>